<dbReference type="Proteomes" id="UP000799291">
    <property type="component" value="Unassembled WGS sequence"/>
</dbReference>
<dbReference type="AlphaFoldDB" id="A0A6G1JCJ3"/>
<protein>
    <submittedName>
        <fullName evidence="1">Uncharacterized protein</fullName>
    </submittedName>
</protein>
<sequence length="89" mass="10107">MSQESTRRPSTGGLPPFKIREQYVVEEAPSHDSTPCFSAWGWSSTDFSISDKGPKWSIQIYDTMLKSDNASHLKTLAEALHRETREEAY</sequence>
<name>A0A6G1JCJ3_9PLEO</name>
<accession>A0A6G1JCJ3</accession>
<keyword evidence="2" id="KW-1185">Reference proteome</keyword>
<dbReference type="EMBL" id="MU005574">
    <property type="protein sequence ID" value="KAF2688148.1"/>
    <property type="molecule type" value="Genomic_DNA"/>
</dbReference>
<evidence type="ECO:0000313" key="2">
    <source>
        <dbReference type="Proteomes" id="UP000799291"/>
    </source>
</evidence>
<reference evidence="1" key="1">
    <citation type="journal article" date="2020" name="Stud. Mycol.">
        <title>101 Dothideomycetes genomes: a test case for predicting lifestyles and emergence of pathogens.</title>
        <authorList>
            <person name="Haridas S."/>
            <person name="Albert R."/>
            <person name="Binder M."/>
            <person name="Bloem J."/>
            <person name="Labutti K."/>
            <person name="Salamov A."/>
            <person name="Andreopoulos B."/>
            <person name="Baker S."/>
            <person name="Barry K."/>
            <person name="Bills G."/>
            <person name="Bluhm B."/>
            <person name="Cannon C."/>
            <person name="Castanera R."/>
            <person name="Culley D."/>
            <person name="Daum C."/>
            <person name="Ezra D."/>
            <person name="Gonzalez J."/>
            <person name="Henrissat B."/>
            <person name="Kuo A."/>
            <person name="Liang C."/>
            <person name="Lipzen A."/>
            <person name="Lutzoni F."/>
            <person name="Magnuson J."/>
            <person name="Mondo S."/>
            <person name="Nolan M."/>
            <person name="Ohm R."/>
            <person name="Pangilinan J."/>
            <person name="Park H.-J."/>
            <person name="Ramirez L."/>
            <person name="Alfaro M."/>
            <person name="Sun H."/>
            <person name="Tritt A."/>
            <person name="Yoshinaga Y."/>
            <person name="Zwiers L.-H."/>
            <person name="Turgeon B."/>
            <person name="Goodwin S."/>
            <person name="Spatafora J."/>
            <person name="Crous P."/>
            <person name="Grigoriev I."/>
        </authorList>
    </citation>
    <scope>NUCLEOTIDE SEQUENCE</scope>
    <source>
        <strain evidence="1">CBS 122367</strain>
    </source>
</reference>
<proteinExistence type="predicted"/>
<organism evidence="1 2">
    <name type="scientific">Lentithecium fluviatile CBS 122367</name>
    <dbReference type="NCBI Taxonomy" id="1168545"/>
    <lineage>
        <taxon>Eukaryota</taxon>
        <taxon>Fungi</taxon>
        <taxon>Dikarya</taxon>
        <taxon>Ascomycota</taxon>
        <taxon>Pezizomycotina</taxon>
        <taxon>Dothideomycetes</taxon>
        <taxon>Pleosporomycetidae</taxon>
        <taxon>Pleosporales</taxon>
        <taxon>Massarineae</taxon>
        <taxon>Lentitheciaceae</taxon>
        <taxon>Lentithecium</taxon>
    </lineage>
</organism>
<gene>
    <name evidence="1" type="ORF">K458DRAFT_385718</name>
</gene>
<evidence type="ECO:0000313" key="1">
    <source>
        <dbReference type="EMBL" id="KAF2688148.1"/>
    </source>
</evidence>
<dbReference type="OrthoDB" id="5190067at2759"/>